<evidence type="ECO:0000256" key="7">
    <source>
        <dbReference type="ARBA" id="ARBA00022989"/>
    </source>
</evidence>
<dbReference type="Proteomes" id="UP000094389">
    <property type="component" value="Unassembled WGS sequence"/>
</dbReference>
<sequence length="511" mass="58015">MGHNVKLKSSKKYQPLSRPLSLKDLNRCSKSCTTGKRTLLSVKRTKAQLQTTTPTTRATISQIIRNSTPLNTVLNPVPTPEIFSDTPTKTSITLSSLHLKSPEARPHDDPSKLRSISNEVANASFTTRDHIPRRKLTPMAIETPSLLKTSQLPLIQLNSWFGLHENHTIVTKRSTSDTDQIYPVTGVSHISDFLLSVNLDGYMENQDVLLLNYCQSIPNYNRIHQMKVVPKIQEYVRQYNKLEMPLQRVTEVIQRAIDSCNADAVVLVNQPGITLDDLEDYQSFIVLRSYSFMSSTLGAIPRVTRPVNLDGLSSYALRKCGGKYIEANGLDEIDTYIDSHKRVIRINLPELPDEPEARREALELADLSLRKTLRKLPSPYHLVVYTSSTMGLLNVNDETRWATKTIFPDLSEDASRSVEFERNEHVMEVDRPFPSKRTKLLNLTAFQCSHLLDHEVIYENEMLILGILAVTFVFLLLQLLKLILIAYRWSFGRPYITTAHVKPHIKATKAE</sequence>
<keyword evidence="9" id="KW-0961">Cell wall biogenesis/degradation</keyword>
<evidence type="ECO:0000256" key="8">
    <source>
        <dbReference type="ARBA" id="ARBA00023136"/>
    </source>
</evidence>
<dbReference type="GO" id="GO:0009272">
    <property type="term" value="P:fungal-type cell wall biogenesis"/>
    <property type="evidence" value="ECO:0007669"/>
    <property type="project" value="TreeGrafter"/>
</dbReference>
<dbReference type="GO" id="GO:0005789">
    <property type="term" value="C:endoplasmic reticulum membrane"/>
    <property type="evidence" value="ECO:0007669"/>
    <property type="project" value="UniProtKB-SubCell"/>
</dbReference>
<dbReference type="PANTHER" id="PTHR28285:SF1">
    <property type="entry name" value="PROTEIN BIG1"/>
    <property type="match status" value="1"/>
</dbReference>
<evidence type="ECO:0000256" key="5">
    <source>
        <dbReference type="ARBA" id="ARBA00022729"/>
    </source>
</evidence>
<evidence type="ECO:0000256" key="2">
    <source>
        <dbReference type="ARBA" id="ARBA00008203"/>
    </source>
</evidence>
<evidence type="ECO:0000256" key="3">
    <source>
        <dbReference type="ARBA" id="ARBA00022089"/>
    </source>
</evidence>
<keyword evidence="6" id="KW-0256">Endoplasmic reticulum</keyword>
<organism evidence="11 12">
    <name type="scientific">Cyberlindnera jadinii (strain ATCC 18201 / CBS 1600 / BCRC 20928 / JCM 3617 / NBRC 0987 / NRRL Y-1542)</name>
    <name type="common">Torula yeast</name>
    <name type="synonym">Candida utilis</name>
    <dbReference type="NCBI Taxonomy" id="983966"/>
    <lineage>
        <taxon>Eukaryota</taxon>
        <taxon>Fungi</taxon>
        <taxon>Dikarya</taxon>
        <taxon>Ascomycota</taxon>
        <taxon>Saccharomycotina</taxon>
        <taxon>Saccharomycetes</taxon>
        <taxon>Phaffomycetales</taxon>
        <taxon>Phaffomycetaceae</taxon>
        <taxon>Cyberlindnera</taxon>
    </lineage>
</organism>
<feature type="transmembrane region" description="Helical" evidence="10">
    <location>
        <begin position="462"/>
        <end position="487"/>
    </location>
</feature>
<evidence type="ECO:0000256" key="9">
    <source>
        <dbReference type="ARBA" id="ARBA00023316"/>
    </source>
</evidence>
<evidence type="ECO:0000313" key="11">
    <source>
        <dbReference type="EMBL" id="ODV73088.1"/>
    </source>
</evidence>
<proteinExistence type="inferred from homology"/>
<keyword evidence="8 10" id="KW-0472">Membrane</keyword>
<dbReference type="GO" id="GO:0006078">
    <property type="term" value="P:(1-&gt;6)-beta-D-glucan biosynthetic process"/>
    <property type="evidence" value="ECO:0007669"/>
    <property type="project" value="TreeGrafter"/>
</dbReference>
<name>A0A1E4S0T8_CYBJN</name>
<evidence type="ECO:0000256" key="10">
    <source>
        <dbReference type="SAM" id="Phobius"/>
    </source>
</evidence>
<keyword evidence="4 10" id="KW-0812">Transmembrane</keyword>
<evidence type="ECO:0000256" key="6">
    <source>
        <dbReference type="ARBA" id="ARBA00022824"/>
    </source>
</evidence>
<dbReference type="GO" id="GO:0071555">
    <property type="term" value="P:cell wall organization"/>
    <property type="evidence" value="ECO:0007669"/>
    <property type="project" value="UniProtKB-KW"/>
</dbReference>
<dbReference type="RefSeq" id="XP_020070127.1">
    <property type="nucleotide sequence ID" value="XM_020217166.1"/>
</dbReference>
<comment type="subcellular location">
    <subcellularLocation>
        <location evidence="1">Endoplasmic reticulum membrane</location>
        <topology evidence="1">Single-pass type I membrane protein</topology>
    </subcellularLocation>
</comment>
<accession>A0A1E4S0T8</accession>
<protein>
    <recommendedName>
        <fullName evidence="3">Protein BIG1</fullName>
    </recommendedName>
</protein>
<dbReference type="PANTHER" id="PTHR28285">
    <property type="entry name" value="PROTEIN BIG1"/>
    <property type="match status" value="1"/>
</dbReference>
<dbReference type="InterPro" id="IPR037654">
    <property type="entry name" value="Big1"/>
</dbReference>
<evidence type="ECO:0000313" key="12">
    <source>
        <dbReference type="Proteomes" id="UP000094389"/>
    </source>
</evidence>
<dbReference type="STRING" id="983966.A0A1E4S0T8"/>
<evidence type="ECO:0000256" key="4">
    <source>
        <dbReference type="ARBA" id="ARBA00022692"/>
    </source>
</evidence>
<dbReference type="GeneID" id="30991562"/>
<comment type="similarity">
    <text evidence="2">Belongs to the BIG1 family.</text>
</comment>
<evidence type="ECO:0000256" key="1">
    <source>
        <dbReference type="ARBA" id="ARBA00004115"/>
    </source>
</evidence>
<reference evidence="11 12" key="1">
    <citation type="journal article" date="2016" name="Proc. Natl. Acad. Sci. U.S.A.">
        <title>Comparative genomics of biotechnologically important yeasts.</title>
        <authorList>
            <person name="Riley R."/>
            <person name="Haridas S."/>
            <person name="Wolfe K.H."/>
            <person name="Lopes M.R."/>
            <person name="Hittinger C.T."/>
            <person name="Goeker M."/>
            <person name="Salamov A.A."/>
            <person name="Wisecaver J.H."/>
            <person name="Long T.M."/>
            <person name="Calvey C.H."/>
            <person name="Aerts A.L."/>
            <person name="Barry K.W."/>
            <person name="Choi C."/>
            <person name="Clum A."/>
            <person name="Coughlan A.Y."/>
            <person name="Deshpande S."/>
            <person name="Douglass A.P."/>
            <person name="Hanson S.J."/>
            <person name="Klenk H.-P."/>
            <person name="LaButti K.M."/>
            <person name="Lapidus A."/>
            <person name="Lindquist E.A."/>
            <person name="Lipzen A.M."/>
            <person name="Meier-Kolthoff J.P."/>
            <person name="Ohm R.A."/>
            <person name="Otillar R.P."/>
            <person name="Pangilinan J.L."/>
            <person name="Peng Y."/>
            <person name="Rokas A."/>
            <person name="Rosa C.A."/>
            <person name="Scheuner C."/>
            <person name="Sibirny A.A."/>
            <person name="Slot J.C."/>
            <person name="Stielow J.B."/>
            <person name="Sun H."/>
            <person name="Kurtzman C.P."/>
            <person name="Blackwell M."/>
            <person name="Grigoriev I.V."/>
            <person name="Jeffries T.W."/>
        </authorList>
    </citation>
    <scope>NUCLEOTIDE SEQUENCE [LARGE SCALE GENOMIC DNA]</scope>
    <source>
        <strain evidence="12">ATCC 18201 / CBS 1600 / BCRC 20928 / JCM 3617 / NBRC 0987 / NRRL Y-1542</strain>
    </source>
</reference>
<dbReference type="AlphaFoldDB" id="A0A1E4S0T8"/>
<keyword evidence="12" id="KW-1185">Reference proteome</keyword>
<keyword evidence="7 10" id="KW-1133">Transmembrane helix</keyword>
<gene>
    <name evidence="11" type="ORF">CYBJADRAFT_185225</name>
</gene>
<dbReference type="EMBL" id="KV453932">
    <property type="protein sequence ID" value="ODV73088.1"/>
    <property type="molecule type" value="Genomic_DNA"/>
</dbReference>
<keyword evidence="5" id="KW-0732">Signal</keyword>
<dbReference type="OrthoDB" id="9985059at2759"/>